<organism evidence="2 3">
    <name type="scientific">Vanessa tameamea</name>
    <name type="common">Kamehameha butterfly</name>
    <dbReference type="NCBI Taxonomy" id="334116"/>
    <lineage>
        <taxon>Eukaryota</taxon>
        <taxon>Metazoa</taxon>
        <taxon>Ecdysozoa</taxon>
        <taxon>Arthropoda</taxon>
        <taxon>Hexapoda</taxon>
        <taxon>Insecta</taxon>
        <taxon>Pterygota</taxon>
        <taxon>Neoptera</taxon>
        <taxon>Endopterygota</taxon>
        <taxon>Lepidoptera</taxon>
        <taxon>Glossata</taxon>
        <taxon>Ditrysia</taxon>
        <taxon>Papilionoidea</taxon>
        <taxon>Nymphalidae</taxon>
        <taxon>Nymphalinae</taxon>
        <taxon>Vanessa</taxon>
    </lineage>
</organism>
<evidence type="ECO:0000313" key="3">
    <source>
        <dbReference type="RefSeq" id="XP_026494300.1"/>
    </source>
</evidence>
<dbReference type="Pfam" id="PF09811">
    <property type="entry name" value="Yae1_N"/>
    <property type="match status" value="1"/>
</dbReference>
<dbReference type="OrthoDB" id="20086at2759"/>
<proteinExistence type="predicted"/>
<name>A0A8B8IB99_VANTA</name>
<sequence>MFDESSNISAKTWKRTVENINKVGYSDGVTDGQSSSFQSSFDMGYAQGLRFGLQFGYKASNNKQVFETQSSDPRKINCQICLKGGALMENVVNLYNIQKEKNEEYLKK</sequence>
<dbReference type="InterPro" id="IPR019191">
    <property type="entry name" value="Essential_protein_Yae1_N"/>
</dbReference>
<dbReference type="RefSeq" id="XP_026494300.1">
    <property type="nucleotide sequence ID" value="XM_026638515.2"/>
</dbReference>
<reference evidence="3" key="1">
    <citation type="submission" date="2025-08" db="UniProtKB">
        <authorList>
            <consortium name="RefSeq"/>
        </authorList>
    </citation>
    <scope>IDENTIFICATION</scope>
    <source>
        <tissue evidence="3">Whole body</tissue>
    </source>
</reference>
<dbReference type="GeneID" id="113399396"/>
<feature type="domain" description="Essential protein Yae1 N-terminal" evidence="1">
    <location>
        <begin position="24"/>
        <end position="57"/>
    </location>
</feature>
<keyword evidence="2" id="KW-1185">Reference proteome</keyword>
<dbReference type="AlphaFoldDB" id="A0A8B8IB99"/>
<evidence type="ECO:0000259" key="1">
    <source>
        <dbReference type="Pfam" id="PF09811"/>
    </source>
</evidence>
<evidence type="ECO:0000313" key="2">
    <source>
        <dbReference type="Proteomes" id="UP001652626"/>
    </source>
</evidence>
<dbReference type="OMA" id="INCQICL"/>
<accession>A0A8B8IB99</accession>
<dbReference type="Proteomes" id="UP001652626">
    <property type="component" value="Chromosome 19"/>
</dbReference>
<gene>
    <name evidence="3" type="primary">LOC113399396</name>
</gene>
<protein>
    <submittedName>
        <fullName evidence="3">Uncharacterized protein LOC113399396</fullName>
    </submittedName>
</protein>